<feature type="compositionally biased region" description="Basic and acidic residues" evidence="1">
    <location>
        <begin position="43"/>
        <end position="53"/>
    </location>
</feature>
<dbReference type="STRING" id="320497.A0U93_01640"/>
<dbReference type="RefSeq" id="WP_077805830.1">
    <property type="nucleotide sequence ID" value="NZ_BJXS01000004.1"/>
</dbReference>
<keyword evidence="2" id="KW-1133">Transmembrane helix</keyword>
<name>A0A1U9KM41_9PROT</name>
<evidence type="ECO:0000256" key="1">
    <source>
        <dbReference type="SAM" id="MobiDB-lite"/>
    </source>
</evidence>
<dbReference type="Gene3D" id="3.30.70.1070">
    <property type="entry name" value="Sporulation related repeat"/>
    <property type="match status" value="1"/>
</dbReference>
<keyword evidence="2" id="KW-0472">Membrane</keyword>
<accession>A0A1U9KM41</accession>
<sequence length="334" mass="35240">MSDSQDWRASRDRPAREGRSRDDELPRRESARYDDSGTQGERQPTRGRERMSADYDDDPAPPRRRPKAGGLAGLLGSDELTRRLVYGALGVGGVLALGIGGWSLLGGHQSGIPILGPPPGPVRDRPADPGGMQIMSGDSADTDTTGQGEAHLAPGPEQPQPEALAKQYGQPSSAPTSAPETPALQKPAPRANESNDTPAPASEAGNDAMTSPAPAKPVAPAAHDQPSVSKPTPEATKPLPDKAAKAPVAATPEGHFAVQLAALDSDAEAHREWDLLSRQAPDLFSDRAPLIEHTQQNGHNYYRLRIGAFPTAQAARAFCIKAHARTIACTPAQF</sequence>
<keyword evidence="4" id="KW-1185">Reference proteome</keyword>
<evidence type="ECO:0000313" key="4">
    <source>
        <dbReference type="Proteomes" id="UP000188604"/>
    </source>
</evidence>
<proteinExistence type="predicted"/>
<organism evidence="3 4">
    <name type="scientific">Neoasaia chiangmaiensis</name>
    <dbReference type="NCBI Taxonomy" id="320497"/>
    <lineage>
        <taxon>Bacteria</taxon>
        <taxon>Pseudomonadati</taxon>
        <taxon>Pseudomonadota</taxon>
        <taxon>Alphaproteobacteria</taxon>
        <taxon>Acetobacterales</taxon>
        <taxon>Acetobacteraceae</taxon>
        <taxon>Neoasaia</taxon>
    </lineage>
</organism>
<dbReference type="InterPro" id="IPR007730">
    <property type="entry name" value="SPOR-like_dom"/>
</dbReference>
<dbReference type="Pfam" id="PF05036">
    <property type="entry name" value="SPOR"/>
    <property type="match status" value="1"/>
</dbReference>
<feature type="transmembrane region" description="Helical" evidence="2">
    <location>
        <begin position="84"/>
        <end position="105"/>
    </location>
</feature>
<gene>
    <name evidence="3" type="ORF">A0U93_01640</name>
</gene>
<dbReference type="AlphaFoldDB" id="A0A1U9KM41"/>
<dbReference type="OrthoDB" id="8479416at2"/>
<feature type="region of interest" description="Disordered" evidence="1">
    <location>
        <begin position="114"/>
        <end position="249"/>
    </location>
</feature>
<dbReference type="PROSITE" id="PS51724">
    <property type="entry name" value="SPOR"/>
    <property type="match status" value="1"/>
</dbReference>
<keyword evidence="2" id="KW-0812">Transmembrane</keyword>
<dbReference type="EMBL" id="CP014691">
    <property type="protein sequence ID" value="AQS86864.1"/>
    <property type="molecule type" value="Genomic_DNA"/>
</dbReference>
<dbReference type="KEGG" id="nch:A0U93_01640"/>
<dbReference type="GO" id="GO:0042834">
    <property type="term" value="F:peptidoglycan binding"/>
    <property type="evidence" value="ECO:0007669"/>
    <property type="project" value="InterPro"/>
</dbReference>
<dbReference type="Proteomes" id="UP000188604">
    <property type="component" value="Chromosome"/>
</dbReference>
<feature type="region of interest" description="Disordered" evidence="1">
    <location>
        <begin position="1"/>
        <end position="73"/>
    </location>
</feature>
<protein>
    <submittedName>
        <fullName evidence="3">Uncharacterized protein</fullName>
    </submittedName>
</protein>
<evidence type="ECO:0000313" key="3">
    <source>
        <dbReference type="EMBL" id="AQS86864.1"/>
    </source>
</evidence>
<feature type="compositionally biased region" description="Basic and acidic residues" evidence="1">
    <location>
        <begin position="1"/>
        <end position="35"/>
    </location>
</feature>
<feature type="compositionally biased region" description="Low complexity" evidence="1">
    <location>
        <begin position="171"/>
        <end position="183"/>
    </location>
</feature>
<reference evidence="3 4" key="1">
    <citation type="submission" date="2016-03" db="EMBL/GenBank/DDBJ databases">
        <title>Acetic acid bacteria sequencing.</title>
        <authorList>
            <person name="Brandt J."/>
            <person name="Jakob F."/>
            <person name="Vogel R.F."/>
        </authorList>
    </citation>
    <scope>NUCLEOTIDE SEQUENCE [LARGE SCALE GENOMIC DNA]</scope>
    <source>
        <strain evidence="3 4">NBRC 101099</strain>
    </source>
</reference>
<feature type="compositionally biased region" description="Low complexity" evidence="1">
    <location>
        <begin position="212"/>
        <end position="222"/>
    </location>
</feature>
<dbReference type="InterPro" id="IPR036680">
    <property type="entry name" value="SPOR-like_sf"/>
</dbReference>
<evidence type="ECO:0000256" key="2">
    <source>
        <dbReference type="SAM" id="Phobius"/>
    </source>
</evidence>